<evidence type="ECO:0000256" key="1">
    <source>
        <dbReference type="ARBA" id="ARBA00022468"/>
    </source>
</evidence>
<dbReference type="EMBL" id="HG996475">
    <property type="protein sequence ID" value="CAG1865547.1"/>
    <property type="molecule type" value="Genomic_DNA"/>
</dbReference>
<evidence type="ECO:0000259" key="7">
    <source>
        <dbReference type="PROSITE" id="PS50115"/>
    </source>
</evidence>
<dbReference type="Pfam" id="PF01412">
    <property type="entry name" value="ArfGap"/>
    <property type="match status" value="1"/>
</dbReference>
<evidence type="ECO:0000256" key="3">
    <source>
        <dbReference type="ARBA" id="ARBA00022771"/>
    </source>
</evidence>
<feature type="domain" description="Arf-GAP" evidence="7">
    <location>
        <begin position="16"/>
        <end position="138"/>
    </location>
</feature>
<dbReference type="Gene3D" id="1.10.220.150">
    <property type="entry name" value="Arf GTPase activating protein"/>
    <property type="match status" value="1"/>
</dbReference>
<keyword evidence="2" id="KW-0479">Metal-binding</keyword>
<dbReference type="OrthoDB" id="10266696at2759"/>
<keyword evidence="3 5" id="KW-0863">Zinc-finger</keyword>
<reference evidence="8" key="1">
    <citation type="submission" date="2021-03" db="EMBL/GenBank/DDBJ databases">
        <authorList>
            <consortium name="Genoscope - CEA"/>
            <person name="William W."/>
        </authorList>
    </citation>
    <scope>NUCLEOTIDE SEQUENCE</scope>
    <source>
        <strain evidence="8">Doubled-haploid Pahang</strain>
    </source>
</reference>
<dbReference type="GO" id="GO:0005096">
    <property type="term" value="F:GTPase activator activity"/>
    <property type="evidence" value="ECO:0007669"/>
    <property type="project" value="UniProtKB-KW"/>
</dbReference>
<evidence type="ECO:0000256" key="5">
    <source>
        <dbReference type="PROSITE-ProRule" id="PRU00288"/>
    </source>
</evidence>
<gene>
    <name evidence="8" type="ORF">GSMUA_00810.1</name>
</gene>
<dbReference type="GO" id="GO:0008270">
    <property type="term" value="F:zinc ion binding"/>
    <property type="evidence" value="ECO:0007669"/>
    <property type="project" value="UniProtKB-KW"/>
</dbReference>
<evidence type="ECO:0000256" key="4">
    <source>
        <dbReference type="ARBA" id="ARBA00022833"/>
    </source>
</evidence>
<proteinExistence type="predicted"/>
<evidence type="ECO:0000256" key="2">
    <source>
        <dbReference type="ARBA" id="ARBA00022723"/>
    </source>
</evidence>
<dbReference type="InterPro" id="IPR038508">
    <property type="entry name" value="ArfGAP_dom_sf"/>
</dbReference>
<evidence type="ECO:0000313" key="9">
    <source>
        <dbReference type="EnsemblPlants" id="Ma11_p24360.1"/>
    </source>
</evidence>
<evidence type="ECO:0000313" key="8">
    <source>
        <dbReference type="EMBL" id="CAG1865547.1"/>
    </source>
</evidence>
<keyword evidence="10" id="KW-1185">Reference proteome</keyword>
<keyword evidence="4" id="KW-0862">Zinc</keyword>
<feature type="compositionally biased region" description="Basic and acidic residues" evidence="6">
    <location>
        <begin position="124"/>
        <end position="152"/>
    </location>
</feature>
<dbReference type="CDD" id="cd08204">
    <property type="entry name" value="ArfGap"/>
    <property type="match status" value="1"/>
</dbReference>
<sequence length="514" mass="56865">MNEKASVSKELNEKHGKVLEGLLKLSENRECADCKSKGPRWASVNLGIFICLQCSGIHRSLGVHISKVRSATLDTWLPEQVAFIQTMGNEKANSYWEAKLPPNYDRVEIENFIRAKYKEKRWASQDNRFKSPSKAQEEMDPENKQKSSDTGRENINFVKSLDKKDNTPQSTRKDTRVIPKVPIRINPEKPYEHNQPFFLFLLSCKKQIGGAFDSVLFTDHFRYNHYFAVPSESKLETGRTQVVSPEVAPARVTATTTTPSKVERTGDLLNMLSVDDPCENGPESSSFDTNAWVKFESEELTSASQKNTTASVDCKNAITGAEDLFKDSSLLQSSTQKKHQTNKNGIMCPFDKCDGSQSSMVSPFGLHQQQQVFLSQQKDFPMAADKFDDTPPVFTRGTHQRSVSDSITMQGYTAAQSWANFSHQVPGNVPLAAQLYSNNSREMGSLTCPHPSGSYGPVTASGLHAQGSIASVNEATAAGGGVNKPHTSFRSTASTRSLGDFDFSSLTEGMFSKH</sequence>
<evidence type="ECO:0000256" key="6">
    <source>
        <dbReference type="SAM" id="MobiDB-lite"/>
    </source>
</evidence>
<organism evidence="9 10">
    <name type="scientific">Musa acuminata subsp. malaccensis</name>
    <name type="common">Wild banana</name>
    <name type="synonym">Musa malaccensis</name>
    <dbReference type="NCBI Taxonomy" id="214687"/>
    <lineage>
        <taxon>Eukaryota</taxon>
        <taxon>Viridiplantae</taxon>
        <taxon>Streptophyta</taxon>
        <taxon>Embryophyta</taxon>
        <taxon>Tracheophyta</taxon>
        <taxon>Spermatophyta</taxon>
        <taxon>Magnoliopsida</taxon>
        <taxon>Liliopsida</taxon>
        <taxon>Zingiberales</taxon>
        <taxon>Musaceae</taxon>
        <taxon>Musa</taxon>
    </lineage>
</organism>
<dbReference type="Proteomes" id="UP000012960">
    <property type="component" value="Unplaced"/>
</dbReference>
<keyword evidence="1" id="KW-0343">GTPase activation</keyword>
<reference evidence="9" key="2">
    <citation type="submission" date="2021-05" db="UniProtKB">
        <authorList>
            <consortium name="EnsemblPlants"/>
        </authorList>
    </citation>
    <scope>IDENTIFICATION</scope>
    <source>
        <strain evidence="9">subsp. malaccensis</strain>
    </source>
</reference>
<dbReference type="InterPro" id="IPR044520">
    <property type="entry name" value="ARF_GAP_AGD5/15"/>
</dbReference>
<evidence type="ECO:0000313" key="10">
    <source>
        <dbReference type="Proteomes" id="UP000012960"/>
    </source>
</evidence>
<dbReference type="PROSITE" id="PS50115">
    <property type="entry name" value="ARFGAP"/>
    <property type="match status" value="1"/>
</dbReference>
<dbReference type="PANTHER" id="PTHR46419">
    <property type="entry name" value="ADP-RIBOSYLATION FACTOR GTPASE-ACTIVATING PROTEIN AGD5"/>
    <property type="match status" value="1"/>
</dbReference>
<accession>A0A804LBG8</accession>
<protein>
    <submittedName>
        <fullName evidence="8">(wild Malaysian banana) hypothetical protein</fullName>
    </submittedName>
</protein>
<dbReference type="FunFam" id="1.10.220.150:FF:000009">
    <property type="entry name" value="stromal membrane-associated protein 1 isoform X1"/>
    <property type="match status" value="1"/>
</dbReference>
<name>A0A804LBG8_MUSAM</name>
<dbReference type="EnsemblPlants" id="Ma11_t24360.1">
    <property type="protein sequence ID" value="Ma11_p24360.1"/>
    <property type="gene ID" value="Ma11_g24360"/>
</dbReference>
<feature type="region of interest" description="Disordered" evidence="6">
    <location>
        <begin position="124"/>
        <end position="177"/>
    </location>
</feature>
<dbReference type="PANTHER" id="PTHR46419:SF2">
    <property type="entry name" value="ADP-RIBOSYLATION FACTOR GTPASE-ACTIVATING PROTEIN AGD5"/>
    <property type="match status" value="1"/>
</dbReference>
<dbReference type="PRINTS" id="PR00405">
    <property type="entry name" value="REVINTRACTNG"/>
</dbReference>
<dbReference type="AlphaFoldDB" id="A0A804LBG8"/>
<dbReference type="Gramene" id="Ma11_t24360.1">
    <property type="protein sequence ID" value="Ma11_p24360.1"/>
    <property type="gene ID" value="Ma11_g24360"/>
</dbReference>
<dbReference type="InParanoid" id="A0A804LBG8"/>
<dbReference type="SUPFAM" id="SSF57863">
    <property type="entry name" value="ArfGap/RecO-like zinc finger"/>
    <property type="match status" value="1"/>
</dbReference>
<dbReference type="InterPro" id="IPR037278">
    <property type="entry name" value="ARFGAP/RecO"/>
</dbReference>
<dbReference type="InterPro" id="IPR001164">
    <property type="entry name" value="ArfGAP_dom"/>
</dbReference>
<dbReference type="SMART" id="SM00105">
    <property type="entry name" value="ArfGap"/>
    <property type="match status" value="1"/>
</dbReference>
<feature type="compositionally biased region" description="Basic and acidic residues" evidence="6">
    <location>
        <begin position="160"/>
        <end position="177"/>
    </location>
</feature>